<dbReference type="EMBL" id="MN740961">
    <property type="protein sequence ID" value="QHU20071.1"/>
    <property type="molecule type" value="Genomic_DNA"/>
</dbReference>
<reference evidence="1" key="1">
    <citation type="journal article" date="2020" name="Nature">
        <title>Giant virus diversity and host interactions through global metagenomics.</title>
        <authorList>
            <person name="Schulz F."/>
            <person name="Roux S."/>
            <person name="Paez-Espino D."/>
            <person name="Jungbluth S."/>
            <person name="Walsh D.A."/>
            <person name="Denef V.J."/>
            <person name="McMahon K.D."/>
            <person name="Konstantinidis K.T."/>
            <person name="Eloe-Fadrosh E.A."/>
            <person name="Kyrpides N.C."/>
            <person name="Woyke T."/>
        </authorList>
    </citation>
    <scope>NUCLEOTIDE SEQUENCE</scope>
    <source>
        <strain evidence="1">GVMAG-S-3300013014-136</strain>
    </source>
</reference>
<dbReference type="AlphaFoldDB" id="A0A6C0KSA5"/>
<protein>
    <recommendedName>
        <fullName evidence="2">Protein kinase domain-containing protein</fullName>
    </recommendedName>
</protein>
<dbReference type="InterPro" id="IPR011009">
    <property type="entry name" value="Kinase-like_dom_sf"/>
</dbReference>
<accession>A0A6C0KSA5</accession>
<dbReference type="GO" id="GO:0072354">
    <property type="term" value="F:histone H3T3 kinase activity"/>
    <property type="evidence" value="ECO:0007669"/>
    <property type="project" value="TreeGrafter"/>
</dbReference>
<dbReference type="SUPFAM" id="SSF56112">
    <property type="entry name" value="Protein kinase-like (PK-like)"/>
    <property type="match status" value="1"/>
</dbReference>
<proteinExistence type="predicted"/>
<dbReference type="GO" id="GO:0005737">
    <property type="term" value="C:cytoplasm"/>
    <property type="evidence" value="ECO:0007669"/>
    <property type="project" value="TreeGrafter"/>
</dbReference>
<evidence type="ECO:0008006" key="2">
    <source>
        <dbReference type="Google" id="ProtNLM"/>
    </source>
</evidence>
<evidence type="ECO:0000313" key="1">
    <source>
        <dbReference type="EMBL" id="QHU20071.1"/>
    </source>
</evidence>
<dbReference type="GO" id="GO:0000278">
    <property type="term" value="P:mitotic cell cycle"/>
    <property type="evidence" value="ECO:0007669"/>
    <property type="project" value="TreeGrafter"/>
</dbReference>
<organism evidence="1">
    <name type="scientific">viral metagenome</name>
    <dbReference type="NCBI Taxonomy" id="1070528"/>
    <lineage>
        <taxon>unclassified sequences</taxon>
        <taxon>metagenomes</taxon>
        <taxon>organismal metagenomes</taxon>
    </lineage>
</organism>
<dbReference type="Gene3D" id="1.10.510.10">
    <property type="entry name" value="Transferase(Phosphotransferase) domain 1"/>
    <property type="match status" value="1"/>
</dbReference>
<dbReference type="PANTHER" id="PTHR24419:SF18">
    <property type="entry name" value="SERINE_THREONINE-PROTEIN KINASE HASPIN"/>
    <property type="match status" value="1"/>
</dbReference>
<dbReference type="PANTHER" id="PTHR24419">
    <property type="entry name" value="INTERLEUKIN-1 RECEPTOR-ASSOCIATED KINASE"/>
    <property type="match status" value="1"/>
</dbReference>
<dbReference type="GO" id="GO:0035556">
    <property type="term" value="P:intracellular signal transduction"/>
    <property type="evidence" value="ECO:0007669"/>
    <property type="project" value="TreeGrafter"/>
</dbReference>
<sequence length="823" mass="95352">MDIIENVSLLYLMCALSTYMEDKIIWKAKSIDELLDKSEKILKEIYRYNGPEFSMLSSKPETSIFKQFYTARSKPQISPQVEFLQNVQIKDIWNDRDLIEEYHLFTAGYCHTDQFLTLLLQFYSQFMKTNYNFETGFSKNRFDNTLKTFFLLFTLGGKKAMNVQIQLTDILCVNNSQQNSLLGFNKLSVGQDFSCLNVYFSEEMYKSDAENLDSSLMQSFVVINENKFIEHFKFPYKILPKKTQMNCNNPILAECITHRLILFQNCDELMKKGFCTTTKLCNRLTALNRFPSLNRLSLTDEFNLVMASYGHKLLEDVYPKIQRFLNAELKQKDLDYHCPLFTPDWLTNPSNFNGNNYESQIQKHFQILEEIRAHDGECKDAANLIDDLQQDVVLLSDWPEINFSRRVKRAYTSTSCTMRHFLKKYKDDFLKLSAVNAVESFKNLDIEVPHLTQTLSGTLLSSDTLQGLVWTLKLKDYEADDTILAIMKYDKLHTADGEEISEATRYKISPFEKNANLLHEIVVGLALNKLKGTVNNFMYTFGGFICSPPKEDSFESMCDNTDTRNMRIIQLTEFIKNDGSFGQWLNSGRLTRHEIIKILLQLTYALHKAQESFNSNFVHGDLHSGNVLIISLKKGKEQQILFEVNGQSIQFSTIFVPVIIDYGFSIIEKDGKLLIPFMSDHINAGDDFKVVNGKKEYKIFPHIIEEYKAIFQREFRIEDMELTKENFDIARLIISMGIDFTEYNGLIGVNCADTILNLYQNLSTEESEPLIFPMNKIVQYRPVPVASNVFSQQIDDESPIPYIQNINRPSWRSYFIKRGILKG</sequence>
<name>A0A6C0KSA5_9ZZZZ</name>
<dbReference type="GO" id="GO:0005634">
    <property type="term" value="C:nucleus"/>
    <property type="evidence" value="ECO:0007669"/>
    <property type="project" value="TreeGrafter"/>
</dbReference>